<dbReference type="PROSITE" id="PS00622">
    <property type="entry name" value="HTH_LUXR_1"/>
    <property type="match status" value="1"/>
</dbReference>
<dbReference type="SUPFAM" id="SSF52172">
    <property type="entry name" value="CheY-like"/>
    <property type="match status" value="1"/>
</dbReference>
<dbReference type="CDD" id="cd06170">
    <property type="entry name" value="LuxR_C_like"/>
    <property type="match status" value="1"/>
</dbReference>
<dbReference type="Proteomes" id="UP000605990">
    <property type="component" value="Unassembled WGS sequence"/>
</dbReference>
<dbReference type="SMART" id="SM00448">
    <property type="entry name" value="REC"/>
    <property type="match status" value="1"/>
</dbReference>
<dbReference type="PROSITE" id="PS50110">
    <property type="entry name" value="RESPONSE_REGULATORY"/>
    <property type="match status" value="1"/>
</dbReference>
<dbReference type="InterPro" id="IPR001789">
    <property type="entry name" value="Sig_transdc_resp-reg_receiver"/>
</dbReference>
<dbReference type="PROSITE" id="PS50043">
    <property type="entry name" value="HTH_LUXR_2"/>
    <property type="match status" value="1"/>
</dbReference>
<name>A0ABR7J227_9FLAO</name>
<evidence type="ECO:0000256" key="2">
    <source>
        <dbReference type="ARBA" id="ARBA00023125"/>
    </source>
</evidence>
<evidence type="ECO:0000259" key="5">
    <source>
        <dbReference type="PROSITE" id="PS50110"/>
    </source>
</evidence>
<accession>A0ABR7J227</accession>
<dbReference type="Gene3D" id="3.40.50.2300">
    <property type="match status" value="1"/>
</dbReference>
<dbReference type="PANTHER" id="PTHR45566">
    <property type="entry name" value="HTH-TYPE TRANSCRIPTIONAL REGULATOR YHJB-RELATED"/>
    <property type="match status" value="1"/>
</dbReference>
<dbReference type="PANTHER" id="PTHR45566:SF2">
    <property type="entry name" value="NARL SUBFAMILY"/>
    <property type="match status" value="1"/>
</dbReference>
<dbReference type="SUPFAM" id="SSF46894">
    <property type="entry name" value="C-terminal effector domain of the bipartite response regulators"/>
    <property type="match status" value="1"/>
</dbReference>
<comment type="caution">
    <text evidence="6">The sequence shown here is derived from an EMBL/GenBank/DDBJ whole genome shotgun (WGS) entry which is preliminary data.</text>
</comment>
<dbReference type="SMART" id="SM00421">
    <property type="entry name" value="HTH_LUXR"/>
    <property type="match status" value="1"/>
</dbReference>
<feature type="domain" description="HTH luxR-type" evidence="4">
    <location>
        <begin position="143"/>
        <end position="208"/>
    </location>
</feature>
<reference evidence="6 7" key="1">
    <citation type="submission" date="2020-08" db="EMBL/GenBank/DDBJ databases">
        <title>Description of novel Flavobacterium F-408 isolate.</title>
        <authorList>
            <person name="Saticioglu I.B."/>
            <person name="Duman M."/>
            <person name="Altun S."/>
        </authorList>
    </citation>
    <scope>NUCLEOTIDE SEQUENCE [LARGE SCALE GENOMIC DNA]</scope>
    <source>
        <strain evidence="6 7">F-408</strain>
    </source>
</reference>
<keyword evidence="7" id="KW-1185">Reference proteome</keyword>
<evidence type="ECO:0000313" key="7">
    <source>
        <dbReference type="Proteomes" id="UP000605990"/>
    </source>
</evidence>
<evidence type="ECO:0000313" key="6">
    <source>
        <dbReference type="EMBL" id="MBC5835988.1"/>
    </source>
</evidence>
<dbReference type="InterPro" id="IPR051015">
    <property type="entry name" value="EvgA-like"/>
</dbReference>
<dbReference type="InterPro" id="IPR000792">
    <property type="entry name" value="Tscrpt_reg_LuxR_C"/>
</dbReference>
<dbReference type="InterPro" id="IPR058245">
    <property type="entry name" value="NreC/VraR/RcsB-like_REC"/>
</dbReference>
<feature type="modified residue" description="4-aspartylphosphate" evidence="3">
    <location>
        <position position="55"/>
    </location>
</feature>
<dbReference type="RefSeq" id="WP_166130356.1">
    <property type="nucleotide sequence ID" value="NZ_JAANOQ010000008.1"/>
</dbReference>
<organism evidence="6 7">
    <name type="scientific">Flavobacterium bernardetii</name>
    <dbReference type="NCBI Taxonomy" id="2813823"/>
    <lineage>
        <taxon>Bacteria</taxon>
        <taxon>Pseudomonadati</taxon>
        <taxon>Bacteroidota</taxon>
        <taxon>Flavobacteriia</taxon>
        <taxon>Flavobacteriales</taxon>
        <taxon>Flavobacteriaceae</taxon>
        <taxon>Flavobacterium</taxon>
    </lineage>
</organism>
<evidence type="ECO:0000259" key="4">
    <source>
        <dbReference type="PROSITE" id="PS50043"/>
    </source>
</evidence>
<dbReference type="InterPro" id="IPR011006">
    <property type="entry name" value="CheY-like_superfamily"/>
</dbReference>
<keyword evidence="2" id="KW-0238">DNA-binding</keyword>
<evidence type="ECO:0000256" key="1">
    <source>
        <dbReference type="ARBA" id="ARBA00022553"/>
    </source>
</evidence>
<dbReference type="Pfam" id="PF00072">
    <property type="entry name" value="Response_reg"/>
    <property type="match status" value="1"/>
</dbReference>
<keyword evidence="1 3" id="KW-0597">Phosphoprotein</keyword>
<protein>
    <submittedName>
        <fullName evidence="6">Response regulator transcription factor</fullName>
    </submittedName>
</protein>
<dbReference type="CDD" id="cd17535">
    <property type="entry name" value="REC_NarL-like"/>
    <property type="match status" value="1"/>
</dbReference>
<sequence length="209" mass="23581">MAYKILIVDDHLVVKTGVKIILQSEIEGLSISFGADFCDLLQILSKENYDLIILDINIPGGKNTEMITEIKAMMPEVKVLMFSAYEEESHALRYIQAGANGYLNKLSGEDKIVAAVNSIMNHGEYIPDDIRSLLQAKKLNNEPINPFDKLSNRELEITKLLIKGNGNLEISNSLNIQMSTVSTYKNRIFEKLKINNLVELIEVYQLYLS</sequence>
<dbReference type="InterPro" id="IPR016032">
    <property type="entry name" value="Sig_transdc_resp-reg_C-effctor"/>
</dbReference>
<proteinExistence type="predicted"/>
<dbReference type="PRINTS" id="PR00038">
    <property type="entry name" value="HTHLUXR"/>
</dbReference>
<dbReference type="EMBL" id="JACRUN010000009">
    <property type="protein sequence ID" value="MBC5835988.1"/>
    <property type="molecule type" value="Genomic_DNA"/>
</dbReference>
<gene>
    <name evidence="6" type="ORF">H8R27_13925</name>
</gene>
<evidence type="ECO:0000256" key="3">
    <source>
        <dbReference type="PROSITE-ProRule" id="PRU00169"/>
    </source>
</evidence>
<dbReference type="Pfam" id="PF00196">
    <property type="entry name" value="GerE"/>
    <property type="match status" value="1"/>
</dbReference>
<feature type="domain" description="Response regulatory" evidence="5">
    <location>
        <begin position="4"/>
        <end position="120"/>
    </location>
</feature>